<comment type="caution">
    <text evidence="3">The sequence shown here is derived from an EMBL/GenBank/DDBJ whole genome shotgun (WGS) entry which is preliminary data.</text>
</comment>
<feature type="compositionally biased region" description="Low complexity" evidence="1">
    <location>
        <begin position="246"/>
        <end position="257"/>
    </location>
</feature>
<feature type="region of interest" description="Disordered" evidence="1">
    <location>
        <begin position="246"/>
        <end position="281"/>
    </location>
</feature>
<dbReference type="PANTHER" id="PTHR43135:SF3">
    <property type="entry name" value="ALPHA-D-RIBOSE 1-METHYLPHOSPHONATE 5-TRIPHOSPHATE DIPHOSPHATASE"/>
    <property type="match status" value="1"/>
</dbReference>
<keyword evidence="3" id="KW-0378">Hydrolase</keyword>
<proteinExistence type="predicted"/>
<name>A0A135UJC4_9PEZI</name>
<dbReference type="InterPro" id="IPR032466">
    <property type="entry name" value="Metal_Hydrolase"/>
</dbReference>
<feature type="domain" description="Amidohydrolase-related" evidence="2">
    <location>
        <begin position="73"/>
        <end position="397"/>
    </location>
</feature>
<dbReference type="OrthoDB" id="5595695at2759"/>
<evidence type="ECO:0000256" key="1">
    <source>
        <dbReference type="SAM" id="MobiDB-lite"/>
    </source>
</evidence>
<evidence type="ECO:0000259" key="2">
    <source>
        <dbReference type="Pfam" id="PF01979"/>
    </source>
</evidence>
<dbReference type="SUPFAM" id="SSF51338">
    <property type="entry name" value="Composite domain of metallo-dependent hydrolases"/>
    <property type="match status" value="1"/>
</dbReference>
<dbReference type="PANTHER" id="PTHR43135">
    <property type="entry name" value="ALPHA-D-RIBOSE 1-METHYLPHOSPHONATE 5-TRIPHOSPHATE DIPHOSPHATASE"/>
    <property type="match status" value="1"/>
</dbReference>
<dbReference type="AlphaFoldDB" id="A0A135UJC4"/>
<gene>
    <name evidence="3" type="ORF">CNYM01_13890</name>
</gene>
<dbReference type="SUPFAM" id="SSF51556">
    <property type="entry name" value="Metallo-dependent hydrolases"/>
    <property type="match status" value="1"/>
</dbReference>
<dbReference type="Gene3D" id="3.30.110.90">
    <property type="entry name" value="Amidohydrolase"/>
    <property type="match status" value="1"/>
</dbReference>
<dbReference type="InterPro" id="IPR006680">
    <property type="entry name" value="Amidohydro-rel"/>
</dbReference>
<evidence type="ECO:0000313" key="4">
    <source>
        <dbReference type="Proteomes" id="UP000070054"/>
    </source>
</evidence>
<dbReference type="InterPro" id="IPR011059">
    <property type="entry name" value="Metal-dep_hydrolase_composite"/>
</dbReference>
<dbReference type="EMBL" id="JEMN01000496">
    <property type="protein sequence ID" value="KXH60503.1"/>
    <property type="molecule type" value="Genomic_DNA"/>
</dbReference>
<dbReference type="Gene3D" id="3.40.50.10910">
    <property type="entry name" value="Amidohydrolase"/>
    <property type="match status" value="1"/>
</dbReference>
<protein>
    <submittedName>
        <fullName evidence="3">Amidohydrolase</fullName>
    </submittedName>
</protein>
<organism evidence="3 4">
    <name type="scientific">Colletotrichum nymphaeae SA-01</name>
    <dbReference type="NCBI Taxonomy" id="1460502"/>
    <lineage>
        <taxon>Eukaryota</taxon>
        <taxon>Fungi</taxon>
        <taxon>Dikarya</taxon>
        <taxon>Ascomycota</taxon>
        <taxon>Pezizomycotina</taxon>
        <taxon>Sordariomycetes</taxon>
        <taxon>Hypocreomycetidae</taxon>
        <taxon>Glomerellales</taxon>
        <taxon>Glomerellaceae</taxon>
        <taxon>Colletotrichum</taxon>
        <taxon>Colletotrichum acutatum species complex</taxon>
    </lineage>
</organism>
<dbReference type="Pfam" id="PF01979">
    <property type="entry name" value="Amidohydro_1"/>
    <property type="match status" value="1"/>
</dbReference>
<dbReference type="GO" id="GO:0016810">
    <property type="term" value="F:hydrolase activity, acting on carbon-nitrogen (but not peptide) bonds"/>
    <property type="evidence" value="ECO:0007669"/>
    <property type="project" value="InterPro"/>
</dbReference>
<sequence>MTKLLIKKVRVFDSNIVQAARNVVFTRSAGNIYDMMADDSDIETSDHVIDGTGCTLIPGLIDVNVNIKGTNAALGTFASYGVTTVIDLSSSTEQCQSLRVFAAGKTGLPTLLTSGTEAAPTTMSEELLPLYDDPAIVVIRTREDAEAFVSAKLSGPDRSDFVKVVIGLQLHTDEVLKAIVDIAHLHKRLTVARTMGKASYERAMRAGFDVFVHAPLDAPIDETIAQEMAAQGKIFIPTLAMMKNQATSERASSSTTEDNADRNTSSNIVSDAQNTEMGNVVPGATVGTDYANATESVRTLHKAGVTICAGTTANLELGTQMPFGVSLHEELRLLVDTGMPNLDVLRSATCVASKAFDLGDRGVLRGGLRADLVLVHGNPLEDISVTRNIKGTWIQGEYISPHIASADPAHTRQ</sequence>
<dbReference type="Gene3D" id="2.30.40.10">
    <property type="entry name" value="Urease, subunit C, domain 1"/>
    <property type="match status" value="1"/>
</dbReference>
<reference evidence="3 4" key="1">
    <citation type="submission" date="2014-02" db="EMBL/GenBank/DDBJ databases">
        <title>The genome sequence of Colletotrichum nymphaeae SA-01.</title>
        <authorList>
            <person name="Baroncelli R."/>
            <person name="Thon M.R."/>
        </authorList>
    </citation>
    <scope>NUCLEOTIDE SEQUENCE [LARGE SCALE GENOMIC DNA]</scope>
    <source>
        <strain evidence="3 4">SA-01</strain>
    </source>
</reference>
<keyword evidence="4" id="KW-1185">Reference proteome</keyword>
<accession>A0A135UJC4</accession>
<feature type="compositionally biased region" description="Polar residues" evidence="1">
    <location>
        <begin position="262"/>
        <end position="277"/>
    </location>
</feature>
<dbReference type="Proteomes" id="UP000070054">
    <property type="component" value="Unassembled WGS sequence"/>
</dbReference>
<dbReference type="InterPro" id="IPR051781">
    <property type="entry name" value="Metallo-dep_Hydrolase"/>
</dbReference>
<evidence type="ECO:0000313" key="3">
    <source>
        <dbReference type="EMBL" id="KXH60503.1"/>
    </source>
</evidence>
<dbReference type="Gene3D" id="1.20.58.520">
    <property type="entry name" value="Amidohydrolase"/>
    <property type="match status" value="1"/>
</dbReference>